<organism evidence="2 3">
    <name type="scientific">Brenthis ino</name>
    <name type="common">lesser marbled fritillary</name>
    <dbReference type="NCBI Taxonomy" id="405034"/>
    <lineage>
        <taxon>Eukaryota</taxon>
        <taxon>Metazoa</taxon>
        <taxon>Ecdysozoa</taxon>
        <taxon>Arthropoda</taxon>
        <taxon>Hexapoda</taxon>
        <taxon>Insecta</taxon>
        <taxon>Pterygota</taxon>
        <taxon>Neoptera</taxon>
        <taxon>Endopterygota</taxon>
        <taxon>Lepidoptera</taxon>
        <taxon>Glossata</taxon>
        <taxon>Ditrysia</taxon>
        <taxon>Papilionoidea</taxon>
        <taxon>Nymphalidae</taxon>
        <taxon>Heliconiinae</taxon>
        <taxon>Argynnini</taxon>
        <taxon>Brenthis</taxon>
    </lineage>
</organism>
<reference evidence="2" key="1">
    <citation type="submission" date="2021-12" db="EMBL/GenBank/DDBJ databases">
        <authorList>
            <person name="Martin H S."/>
        </authorList>
    </citation>
    <scope>NUCLEOTIDE SEQUENCE</scope>
</reference>
<dbReference type="EMBL" id="OV170234">
    <property type="protein sequence ID" value="CAH0720088.1"/>
    <property type="molecule type" value="Genomic_DNA"/>
</dbReference>
<dbReference type="OrthoDB" id="7457915at2759"/>
<feature type="signal peptide" evidence="1">
    <location>
        <begin position="1"/>
        <end position="19"/>
    </location>
</feature>
<feature type="chain" id="PRO_5035476469" evidence="1">
    <location>
        <begin position="20"/>
        <end position="261"/>
    </location>
</feature>
<proteinExistence type="predicted"/>
<feature type="non-terminal residue" evidence="2">
    <location>
        <position position="261"/>
    </location>
</feature>
<protein>
    <submittedName>
        <fullName evidence="2">Uncharacterized protein</fullName>
    </submittedName>
</protein>
<sequence>MVSSWALVILLGSLSFCQTAYVETLPKCSFSDQECLKNVIQNVLKDISKTGIKELSIPPVDPIKLKNIQVSVLGLINITLEDGVAKGIKECVIDKIETELDKGHTQIEVTCDVIIKGKYNAVGASPIIKNLLGNNEVRGDGIAKVKIDKLHLKLDFYYDFIKKADGDIYIKCRFNKTIYEYDMGSIKISADRIFLGEQDFSDLIVSTLNENWKFVMQTFGKDFFDVAMDIFYKTIHKFFDNIPTKYFVTDDLTPYVKNLLK</sequence>
<dbReference type="GO" id="GO:0005615">
    <property type="term" value="C:extracellular space"/>
    <property type="evidence" value="ECO:0007669"/>
    <property type="project" value="TreeGrafter"/>
</dbReference>
<dbReference type="InterPro" id="IPR010562">
    <property type="entry name" value="Haemolymph_juvenile_hormone-bd"/>
</dbReference>
<accession>A0A8J9VCN0</accession>
<dbReference type="PANTHER" id="PTHR11008:SF41">
    <property type="entry name" value="RE70318P"/>
    <property type="match status" value="1"/>
</dbReference>
<dbReference type="PANTHER" id="PTHR11008">
    <property type="entry name" value="PROTEIN TAKEOUT-LIKE PROTEIN"/>
    <property type="match status" value="1"/>
</dbReference>
<dbReference type="Pfam" id="PF06585">
    <property type="entry name" value="JHBP"/>
    <property type="match status" value="1"/>
</dbReference>
<evidence type="ECO:0000256" key="1">
    <source>
        <dbReference type="SAM" id="SignalP"/>
    </source>
</evidence>
<name>A0A8J9VCN0_9NEOP</name>
<keyword evidence="1" id="KW-0732">Signal</keyword>
<dbReference type="Gene3D" id="3.15.10.30">
    <property type="entry name" value="Haemolymph juvenile hormone binding protein"/>
    <property type="match status" value="1"/>
</dbReference>
<dbReference type="AlphaFoldDB" id="A0A8J9VCN0"/>
<evidence type="ECO:0000313" key="3">
    <source>
        <dbReference type="Proteomes" id="UP000838878"/>
    </source>
</evidence>
<dbReference type="SMART" id="SM00700">
    <property type="entry name" value="JHBP"/>
    <property type="match status" value="1"/>
</dbReference>
<keyword evidence="3" id="KW-1185">Reference proteome</keyword>
<dbReference type="InterPro" id="IPR038606">
    <property type="entry name" value="To_sf"/>
</dbReference>
<gene>
    <name evidence="2" type="ORF">BINO364_LOCUS6360</name>
</gene>
<evidence type="ECO:0000313" key="2">
    <source>
        <dbReference type="EMBL" id="CAH0720088.1"/>
    </source>
</evidence>
<dbReference type="Proteomes" id="UP000838878">
    <property type="component" value="Chromosome 14"/>
</dbReference>